<name>A0A7V5UDW9_CALAY</name>
<gene>
    <name evidence="1" type="ORF">ENJ89_00560</name>
</gene>
<dbReference type="InterPro" id="IPR012505">
    <property type="entry name" value="YbbR"/>
</dbReference>
<reference evidence="1" key="1">
    <citation type="journal article" date="2020" name="mSystems">
        <title>Genome- and Community-Level Interaction Insights into Carbon Utilization and Element Cycling Functions of Hydrothermarchaeota in Hydrothermal Sediment.</title>
        <authorList>
            <person name="Zhou Z."/>
            <person name="Liu Y."/>
            <person name="Xu W."/>
            <person name="Pan J."/>
            <person name="Luo Z.H."/>
            <person name="Li M."/>
        </authorList>
    </citation>
    <scope>NUCLEOTIDE SEQUENCE [LARGE SCALE GENOMIC DNA]</scope>
    <source>
        <strain evidence="1">HyVt-527</strain>
    </source>
</reference>
<dbReference type="CDD" id="cd20206">
    <property type="entry name" value="YbbR"/>
    <property type="match status" value="1"/>
</dbReference>
<evidence type="ECO:0008006" key="2">
    <source>
        <dbReference type="Google" id="ProtNLM"/>
    </source>
</evidence>
<dbReference type="Proteomes" id="UP000886124">
    <property type="component" value="Unassembled WGS sequence"/>
</dbReference>
<protein>
    <recommendedName>
        <fullName evidence="2">YbbR-like domain-containing protein</fullName>
    </recommendedName>
</protein>
<dbReference type="PANTHER" id="PTHR37804:SF1">
    <property type="entry name" value="CDAA REGULATORY PROTEIN CDAR"/>
    <property type="match status" value="1"/>
</dbReference>
<dbReference type="PANTHER" id="PTHR37804">
    <property type="entry name" value="CDAA REGULATORY PROTEIN CDAR"/>
    <property type="match status" value="1"/>
</dbReference>
<dbReference type="Gene3D" id="2.170.120.40">
    <property type="entry name" value="YbbR-like domain"/>
    <property type="match status" value="1"/>
</dbReference>
<dbReference type="Pfam" id="PF07949">
    <property type="entry name" value="YbbR"/>
    <property type="match status" value="1"/>
</dbReference>
<dbReference type="EMBL" id="DROD01000035">
    <property type="protein sequence ID" value="HHJ51658.1"/>
    <property type="molecule type" value="Genomic_DNA"/>
</dbReference>
<evidence type="ECO:0000313" key="1">
    <source>
        <dbReference type="EMBL" id="HHJ51658.1"/>
    </source>
</evidence>
<comment type="caution">
    <text evidence="1">The sequence shown here is derived from an EMBL/GenBank/DDBJ whole genome shotgun (WGS) entry which is preliminary data.</text>
</comment>
<dbReference type="AlphaFoldDB" id="A0A7V5UDW9"/>
<dbReference type="InterPro" id="IPR053154">
    <property type="entry name" value="c-di-AMP_regulator"/>
</dbReference>
<organism evidence="1">
    <name type="scientific">Caldithrix abyssi</name>
    <dbReference type="NCBI Taxonomy" id="187145"/>
    <lineage>
        <taxon>Bacteria</taxon>
        <taxon>Pseudomonadati</taxon>
        <taxon>Calditrichota</taxon>
        <taxon>Calditrichia</taxon>
        <taxon>Calditrichales</taxon>
        <taxon>Calditrichaceae</taxon>
        <taxon>Caldithrix</taxon>
    </lineage>
</organism>
<accession>A0A7V5UDW9</accession>
<dbReference type="Gene3D" id="2.170.120.30">
    <property type="match status" value="1"/>
</dbReference>
<sequence>MKRFVAFFSENYKPLLVSFFLALLLWIAVTTDKVYTTRVEVPFAIGHLAPGKVLANQVPPRIVLEVSGKGRALFGLYFYKGAIQLDLPEINRSATIYLNEYLKRLTIGRELGVKVVDVISPKKLDLVIDDYMEAKRPVKFNGRIKPMAGYVLQKIDISPDSVLVSGPKKLVTRTRFIRTDSIFRKNVKYPFRSMVYLKSPRKGVIHVEPNAVMVHFKIEQIVERSIYNIPIQFIGIPPDFIATASPPNISIRVKGAESLISNLQSAQITVYFNYPLQYREGEVMYPVQVEAPDGVSLISVSPKQFRLHLKRREDF</sequence>
<proteinExistence type="predicted"/>